<comment type="similarity">
    <text evidence="4">Belongs to the NAD(P)-dependent epimerase/dehydratase family. UDP-glucuronic acid decarboxylase subfamily.</text>
</comment>
<dbReference type="Pfam" id="PF16363">
    <property type="entry name" value="GDP_Man_Dehyd"/>
    <property type="match status" value="1"/>
</dbReference>
<keyword evidence="7" id="KW-0210">Decarboxylase</keyword>
<dbReference type="Pfam" id="PF13524">
    <property type="entry name" value="Glyco_trans_1_2"/>
    <property type="match status" value="1"/>
</dbReference>
<evidence type="ECO:0000256" key="6">
    <source>
        <dbReference type="ARBA" id="ARBA00022692"/>
    </source>
</evidence>
<dbReference type="CDD" id="cd05230">
    <property type="entry name" value="UGD_SDR_e"/>
    <property type="match status" value="1"/>
</dbReference>
<dbReference type="PANTHER" id="PTHR43078">
    <property type="entry name" value="UDP-GLUCURONIC ACID DECARBOXYLASE-RELATED"/>
    <property type="match status" value="1"/>
</dbReference>
<evidence type="ECO:0000313" key="17">
    <source>
        <dbReference type="Proteomes" id="UP001055125"/>
    </source>
</evidence>
<keyword evidence="10" id="KW-0520">NAD</keyword>
<feature type="domain" description="Spore protein YkvP/CgeB glycosyl transferase-like" evidence="14">
    <location>
        <begin position="197"/>
        <end position="347"/>
    </location>
</feature>
<sequence length="721" mass="79180">MIPLRIVVLGLSLSSSWGNGHATTYRALLRAFAARGHEVLFLERDTPWYAAHRDLPEPDFCRLAFYRDLDDLDRFRDVIAAADAVILGSYVPDGVAAGTRVRSWTGGVCAFYDIDTPVTLAKLASGDHEYLAPEQIPTYDLYLSFTGGPTLGRIEEHYGSPAARQLYCSVDPEAYPALDRTKRWDLSYLGTYSPDRQPTLTRLLIEPARRAPNLRFAVAGPQYPRDLDWPANVERIEHVPPSGHPDFYAASRYTLNVTRADMIRAGYSPSVRLFEAASCATPILSDRWDGLETVLAPASEILPVDAAADVLGILNGQPESERIGIARAARASVLARHSAAHRAGELEAHLREAAARKGTSTDIRDVQDRWPAKDLLKGAAREKSSMTRDKASRVLVAGGAGFIGSHLIDALLAGGARVTCLDNLETGRHANLDHLRKEPRFDFIEADLVDPLPKLPRFDRIFNLACPASPPHYQADPIHTMMTSVIGTHRLLELTRDADARFLQASTSEVYGDPEIHPQKECYWGNVNPTGPRACYDEGKRAAETLVFDFERVHGTDIRVARIFNTYGARMRADDGRVVSNVICQALSGTDITIYGDGSQTRSFCYVSDLVEGLMRLMGAEASPGGPVNLGNPSEITVEELVEHVVRLTGTASRLVTRPLPVDDPRRRRPDIARAKALLGWSPKIGLEAGLEAAIAWFSKEITPPPSVRSRRLESDVLAAG</sequence>
<dbReference type="InterPro" id="IPR036291">
    <property type="entry name" value="NAD(P)-bd_dom_sf"/>
</dbReference>
<evidence type="ECO:0000256" key="9">
    <source>
        <dbReference type="ARBA" id="ARBA00022989"/>
    </source>
</evidence>
<dbReference type="SUPFAM" id="SSF53756">
    <property type="entry name" value="UDP-Glycosyltransferase/glycogen phosphorylase"/>
    <property type="match status" value="1"/>
</dbReference>
<evidence type="ECO:0000256" key="5">
    <source>
        <dbReference type="ARBA" id="ARBA00012290"/>
    </source>
</evidence>
<keyword evidence="11" id="KW-0333">Golgi apparatus</keyword>
<evidence type="ECO:0000259" key="15">
    <source>
        <dbReference type="Pfam" id="PF16363"/>
    </source>
</evidence>
<proteinExistence type="inferred from homology"/>
<evidence type="ECO:0000256" key="7">
    <source>
        <dbReference type="ARBA" id="ARBA00022793"/>
    </source>
</evidence>
<reference evidence="16" key="1">
    <citation type="journal article" date="2021" name="Front. Microbiol.">
        <title>Comprehensive Comparative Genomics and Phenotyping of Methylobacterium Species.</title>
        <authorList>
            <person name="Alessa O."/>
            <person name="Ogura Y."/>
            <person name="Fujitani Y."/>
            <person name="Takami H."/>
            <person name="Hayashi T."/>
            <person name="Sahin N."/>
            <person name="Tani A."/>
        </authorList>
    </citation>
    <scope>NUCLEOTIDE SEQUENCE</scope>
    <source>
        <strain evidence="16">DSM 19015</strain>
    </source>
</reference>
<dbReference type="InterPro" id="IPR016040">
    <property type="entry name" value="NAD(P)-bd_dom"/>
</dbReference>
<comment type="subcellular location">
    <subcellularLocation>
        <location evidence="2">Golgi apparatus</location>
        <location evidence="2">Golgi stack membrane</location>
        <topology evidence="2">Single-pass type II membrane protein</topology>
    </subcellularLocation>
</comment>
<gene>
    <name evidence="16" type="primary">fcl</name>
    <name evidence="16" type="ORF">OCOJLMKI_0762</name>
</gene>
<evidence type="ECO:0000256" key="13">
    <source>
        <dbReference type="ARBA" id="ARBA00023239"/>
    </source>
</evidence>
<dbReference type="Gene3D" id="3.40.50.2000">
    <property type="entry name" value="Glycogen Phosphorylase B"/>
    <property type="match status" value="1"/>
</dbReference>
<evidence type="ECO:0000256" key="12">
    <source>
        <dbReference type="ARBA" id="ARBA00023136"/>
    </source>
</evidence>
<comment type="caution">
    <text evidence="16">The sequence shown here is derived from an EMBL/GenBank/DDBJ whole genome shotgun (WGS) entry which is preliminary data.</text>
</comment>
<dbReference type="Proteomes" id="UP001055125">
    <property type="component" value="Unassembled WGS sequence"/>
</dbReference>
<evidence type="ECO:0000313" key="16">
    <source>
        <dbReference type="EMBL" id="GJD93566.1"/>
    </source>
</evidence>
<evidence type="ECO:0000256" key="8">
    <source>
        <dbReference type="ARBA" id="ARBA00022968"/>
    </source>
</evidence>
<evidence type="ECO:0000259" key="14">
    <source>
        <dbReference type="Pfam" id="PF13524"/>
    </source>
</evidence>
<evidence type="ECO:0000256" key="11">
    <source>
        <dbReference type="ARBA" id="ARBA00023034"/>
    </source>
</evidence>
<keyword evidence="9" id="KW-1133">Transmembrane helix</keyword>
<evidence type="ECO:0000256" key="10">
    <source>
        <dbReference type="ARBA" id="ARBA00023027"/>
    </source>
</evidence>
<keyword evidence="8" id="KW-0735">Signal-anchor</keyword>
<evidence type="ECO:0000256" key="2">
    <source>
        <dbReference type="ARBA" id="ARBA00004447"/>
    </source>
</evidence>
<evidence type="ECO:0000256" key="3">
    <source>
        <dbReference type="ARBA" id="ARBA00005100"/>
    </source>
</evidence>
<organism evidence="16 17">
    <name type="scientific">Methylobacterium iners</name>
    <dbReference type="NCBI Taxonomy" id="418707"/>
    <lineage>
        <taxon>Bacteria</taxon>
        <taxon>Pseudomonadati</taxon>
        <taxon>Pseudomonadota</taxon>
        <taxon>Alphaproteobacteria</taxon>
        <taxon>Hyphomicrobiales</taxon>
        <taxon>Methylobacteriaceae</taxon>
        <taxon>Methylobacterium</taxon>
    </lineage>
</organism>
<accession>A0ABQ4RS12</accession>
<evidence type="ECO:0000256" key="4">
    <source>
        <dbReference type="ARBA" id="ARBA00007505"/>
    </source>
</evidence>
<name>A0ABQ4RS12_9HYPH</name>
<feature type="domain" description="NAD(P)-binding" evidence="15">
    <location>
        <begin position="395"/>
        <end position="692"/>
    </location>
</feature>
<protein>
    <recommendedName>
        <fullName evidence="5">UDP-glucuronate decarboxylase</fullName>
        <ecNumber evidence="5">4.1.1.35</ecNumber>
    </recommendedName>
</protein>
<keyword evidence="12" id="KW-0472">Membrane</keyword>
<comment type="pathway">
    <text evidence="3">Nucleotide-sugar biosynthesis; UDP-alpha-D-xylose biosynthesis; UDP-alpha-D-xylose from UDP-alpha-D-glucuronate: step 1/1.</text>
</comment>
<dbReference type="SUPFAM" id="SSF51735">
    <property type="entry name" value="NAD(P)-binding Rossmann-fold domains"/>
    <property type="match status" value="1"/>
</dbReference>
<dbReference type="InterPro" id="IPR055259">
    <property type="entry name" value="YkvP/CgeB_Glyco_trans-like"/>
</dbReference>
<keyword evidence="13" id="KW-0456">Lyase</keyword>
<dbReference type="EMBL" id="BPQP01000010">
    <property type="protein sequence ID" value="GJD93566.1"/>
    <property type="molecule type" value="Genomic_DNA"/>
</dbReference>
<dbReference type="EC" id="4.1.1.35" evidence="5"/>
<keyword evidence="6" id="KW-0812">Transmembrane</keyword>
<dbReference type="Gene3D" id="3.40.50.720">
    <property type="entry name" value="NAD(P)-binding Rossmann-like Domain"/>
    <property type="match status" value="1"/>
</dbReference>
<evidence type="ECO:0000256" key="1">
    <source>
        <dbReference type="ARBA" id="ARBA00001911"/>
    </source>
</evidence>
<dbReference type="InterPro" id="IPR044516">
    <property type="entry name" value="UXS-like"/>
</dbReference>
<dbReference type="PANTHER" id="PTHR43078:SF6">
    <property type="entry name" value="UDP-GLUCURONIC ACID DECARBOXYLASE 1"/>
    <property type="match status" value="1"/>
</dbReference>
<reference evidence="16" key="2">
    <citation type="submission" date="2021-08" db="EMBL/GenBank/DDBJ databases">
        <authorList>
            <person name="Tani A."/>
            <person name="Ola A."/>
            <person name="Ogura Y."/>
            <person name="Katsura K."/>
            <person name="Hayashi T."/>
        </authorList>
    </citation>
    <scope>NUCLEOTIDE SEQUENCE</scope>
    <source>
        <strain evidence="16">DSM 19015</strain>
    </source>
</reference>
<comment type="cofactor">
    <cofactor evidence="1">
        <name>NAD(+)</name>
        <dbReference type="ChEBI" id="CHEBI:57540"/>
    </cofactor>
</comment>
<keyword evidence="17" id="KW-1185">Reference proteome</keyword>